<protein>
    <submittedName>
        <fullName evidence="2">Uncharacterized protein</fullName>
    </submittedName>
</protein>
<accession>A0A914H8N3</accession>
<dbReference type="Proteomes" id="UP000887572">
    <property type="component" value="Unplaced"/>
</dbReference>
<organism evidence="1 2">
    <name type="scientific">Globodera rostochiensis</name>
    <name type="common">Golden nematode worm</name>
    <name type="synonym">Heterodera rostochiensis</name>
    <dbReference type="NCBI Taxonomy" id="31243"/>
    <lineage>
        <taxon>Eukaryota</taxon>
        <taxon>Metazoa</taxon>
        <taxon>Ecdysozoa</taxon>
        <taxon>Nematoda</taxon>
        <taxon>Chromadorea</taxon>
        <taxon>Rhabditida</taxon>
        <taxon>Tylenchina</taxon>
        <taxon>Tylenchomorpha</taxon>
        <taxon>Tylenchoidea</taxon>
        <taxon>Heteroderidae</taxon>
        <taxon>Heteroderinae</taxon>
        <taxon>Globodera</taxon>
    </lineage>
</organism>
<reference evidence="2" key="1">
    <citation type="submission" date="2022-11" db="UniProtKB">
        <authorList>
            <consortium name="WormBaseParasite"/>
        </authorList>
    </citation>
    <scope>IDENTIFICATION</scope>
</reference>
<sequence>MDWRPTNTNNMHIPEDLDSLETLDSPGHRCANRLVNLENPDFLKSPLVVQWKKISVFGDEKTEERGYP</sequence>
<evidence type="ECO:0000313" key="1">
    <source>
        <dbReference type="Proteomes" id="UP000887572"/>
    </source>
</evidence>
<proteinExistence type="predicted"/>
<dbReference type="AlphaFoldDB" id="A0A914H8N3"/>
<evidence type="ECO:0000313" key="2">
    <source>
        <dbReference type="WBParaSite" id="Gr19_v10_g15067.t1"/>
    </source>
</evidence>
<dbReference type="WBParaSite" id="Gr19_v10_g15067.t1">
    <property type="protein sequence ID" value="Gr19_v10_g15067.t1"/>
    <property type="gene ID" value="Gr19_v10_g15067"/>
</dbReference>
<name>A0A914H8N3_GLORO</name>
<keyword evidence="1" id="KW-1185">Reference proteome</keyword>